<keyword evidence="6 8" id="KW-0472">Membrane</keyword>
<feature type="transmembrane region" description="Helical" evidence="8">
    <location>
        <begin position="358"/>
        <end position="380"/>
    </location>
</feature>
<dbReference type="PANTHER" id="PTHR23502:SF186">
    <property type="entry name" value="MAJOR FACILITATOR SUPERFAMILY (MFS) PROFILE DOMAIN-CONTAINING PROTEIN"/>
    <property type="match status" value="1"/>
</dbReference>
<feature type="transmembrane region" description="Helical" evidence="8">
    <location>
        <begin position="120"/>
        <end position="137"/>
    </location>
</feature>
<dbReference type="PROSITE" id="PS50850">
    <property type="entry name" value="MFS"/>
    <property type="match status" value="1"/>
</dbReference>
<evidence type="ECO:0000256" key="2">
    <source>
        <dbReference type="ARBA" id="ARBA00022448"/>
    </source>
</evidence>
<dbReference type="GO" id="GO:0022857">
    <property type="term" value="F:transmembrane transporter activity"/>
    <property type="evidence" value="ECO:0007669"/>
    <property type="project" value="InterPro"/>
</dbReference>
<feature type="transmembrane region" description="Helical" evidence="8">
    <location>
        <begin position="446"/>
        <end position="472"/>
    </location>
</feature>
<evidence type="ECO:0000259" key="9">
    <source>
        <dbReference type="PROSITE" id="PS50850"/>
    </source>
</evidence>
<proteinExistence type="inferred from homology"/>
<name>A0A8K0WJW6_9HYPO</name>
<keyword evidence="3" id="KW-1003">Cell membrane</keyword>
<keyword evidence="4 8" id="KW-0812">Transmembrane</keyword>
<dbReference type="GO" id="GO:0005886">
    <property type="term" value="C:plasma membrane"/>
    <property type="evidence" value="ECO:0007669"/>
    <property type="project" value="UniProtKB-SubCell"/>
</dbReference>
<feature type="transmembrane region" description="Helical" evidence="8">
    <location>
        <begin position="206"/>
        <end position="227"/>
    </location>
</feature>
<evidence type="ECO:0000256" key="1">
    <source>
        <dbReference type="ARBA" id="ARBA00004651"/>
    </source>
</evidence>
<feature type="transmembrane region" description="Helical" evidence="8">
    <location>
        <begin position="149"/>
        <end position="167"/>
    </location>
</feature>
<keyword evidence="5 8" id="KW-1133">Transmembrane helix</keyword>
<sequence>MPFPLGPLRKATAKPAAHVDPQAKPHLNDDGHIDFHIGDGEHPHNWSNTRRWYITIVTVIMAMNGNVSSTILTGSTGSISEEFRVSEVAAGLPTTMYLLGFCAGPLIFSPLTEFYGRRRILCSTFIVYWAFTFLTAWPPNFGALLVGRFLAGTFIAAPLAAAPGVLLDLFDDVDRGNPMALYCGASWVAPAIGPVISGFVELKKDWHWGIYACLWLGAFSIPLVLTIPETHSPTLLTQKAVLARGNGHDVQSAVEASRPKLLQIYKVALTRPWILLFDPISFLLFIYLFVVFTLQFMLFTIYPIVFRDMRGWNVGVAQLPLTGLAVGAVIGALIIFADTERRRRKARSGKELLPEDRMILAMIGGVGFPVFMFWLCWSAQYNSVHWIVPTTGGAFLATSLMLIFVAALNYIIDAYAEYACSVLAANALGRSAGSAAAPLFTTQMFTALGVGGGGSLIGGVATLLAFIPFVFYRYGPTIRRKSKYAAAEPE</sequence>
<evidence type="ECO:0000313" key="10">
    <source>
        <dbReference type="EMBL" id="KAH7303878.1"/>
    </source>
</evidence>
<dbReference type="OrthoDB" id="6770063at2759"/>
<dbReference type="AlphaFoldDB" id="A0A8K0WJW6"/>
<keyword evidence="2" id="KW-0813">Transport</keyword>
<evidence type="ECO:0000313" key="11">
    <source>
        <dbReference type="Proteomes" id="UP000813444"/>
    </source>
</evidence>
<dbReference type="InterPro" id="IPR020846">
    <property type="entry name" value="MFS_dom"/>
</dbReference>
<organism evidence="10 11">
    <name type="scientific">Stachybotrys elegans</name>
    <dbReference type="NCBI Taxonomy" id="80388"/>
    <lineage>
        <taxon>Eukaryota</taxon>
        <taxon>Fungi</taxon>
        <taxon>Dikarya</taxon>
        <taxon>Ascomycota</taxon>
        <taxon>Pezizomycotina</taxon>
        <taxon>Sordariomycetes</taxon>
        <taxon>Hypocreomycetidae</taxon>
        <taxon>Hypocreales</taxon>
        <taxon>Stachybotryaceae</taxon>
        <taxon>Stachybotrys</taxon>
    </lineage>
</organism>
<dbReference type="EMBL" id="JAGPNK010000028">
    <property type="protein sequence ID" value="KAH7303878.1"/>
    <property type="molecule type" value="Genomic_DNA"/>
</dbReference>
<evidence type="ECO:0000256" key="5">
    <source>
        <dbReference type="ARBA" id="ARBA00022989"/>
    </source>
</evidence>
<evidence type="ECO:0000256" key="7">
    <source>
        <dbReference type="ARBA" id="ARBA00038459"/>
    </source>
</evidence>
<evidence type="ECO:0000256" key="3">
    <source>
        <dbReference type="ARBA" id="ARBA00022475"/>
    </source>
</evidence>
<reference evidence="10" key="1">
    <citation type="journal article" date="2021" name="Nat. Commun.">
        <title>Genetic determinants of endophytism in the Arabidopsis root mycobiome.</title>
        <authorList>
            <person name="Mesny F."/>
            <person name="Miyauchi S."/>
            <person name="Thiergart T."/>
            <person name="Pickel B."/>
            <person name="Atanasova L."/>
            <person name="Karlsson M."/>
            <person name="Huettel B."/>
            <person name="Barry K.W."/>
            <person name="Haridas S."/>
            <person name="Chen C."/>
            <person name="Bauer D."/>
            <person name="Andreopoulos W."/>
            <person name="Pangilinan J."/>
            <person name="LaButti K."/>
            <person name="Riley R."/>
            <person name="Lipzen A."/>
            <person name="Clum A."/>
            <person name="Drula E."/>
            <person name="Henrissat B."/>
            <person name="Kohler A."/>
            <person name="Grigoriev I.V."/>
            <person name="Martin F.M."/>
            <person name="Hacquard S."/>
        </authorList>
    </citation>
    <scope>NUCLEOTIDE SEQUENCE</scope>
    <source>
        <strain evidence="10">MPI-CAGE-CH-0235</strain>
    </source>
</reference>
<comment type="similarity">
    <text evidence="7">Belongs to the major facilitator superfamily. DHA1 family. Polyamines/proton antiporter (TC 2.A.1.2.16) subfamily.</text>
</comment>
<feature type="transmembrane region" description="Helical" evidence="8">
    <location>
        <begin position="317"/>
        <end position="337"/>
    </location>
</feature>
<dbReference type="InterPro" id="IPR036259">
    <property type="entry name" value="MFS_trans_sf"/>
</dbReference>
<evidence type="ECO:0000256" key="4">
    <source>
        <dbReference type="ARBA" id="ARBA00022692"/>
    </source>
</evidence>
<evidence type="ECO:0000256" key="6">
    <source>
        <dbReference type="ARBA" id="ARBA00023136"/>
    </source>
</evidence>
<feature type="domain" description="Major facilitator superfamily (MFS) profile" evidence="9">
    <location>
        <begin position="54"/>
        <end position="477"/>
    </location>
</feature>
<dbReference type="Gene3D" id="1.20.1250.20">
    <property type="entry name" value="MFS general substrate transporter like domains"/>
    <property type="match status" value="1"/>
</dbReference>
<feature type="transmembrane region" description="Helical" evidence="8">
    <location>
        <begin position="52"/>
        <end position="76"/>
    </location>
</feature>
<accession>A0A8K0WJW6</accession>
<feature type="transmembrane region" description="Helical" evidence="8">
    <location>
        <begin position="386"/>
        <end position="411"/>
    </location>
</feature>
<comment type="subcellular location">
    <subcellularLocation>
        <location evidence="1">Cell membrane</location>
        <topology evidence="1">Multi-pass membrane protein</topology>
    </subcellularLocation>
</comment>
<comment type="caution">
    <text evidence="10">The sequence shown here is derived from an EMBL/GenBank/DDBJ whole genome shotgun (WGS) entry which is preliminary data.</text>
</comment>
<dbReference type="Pfam" id="PF07690">
    <property type="entry name" value="MFS_1"/>
    <property type="match status" value="1"/>
</dbReference>
<dbReference type="SUPFAM" id="SSF103473">
    <property type="entry name" value="MFS general substrate transporter"/>
    <property type="match status" value="1"/>
</dbReference>
<feature type="transmembrane region" description="Helical" evidence="8">
    <location>
        <begin position="418"/>
        <end position="440"/>
    </location>
</feature>
<protein>
    <submittedName>
        <fullName evidence="10">Major facilitator superfamily domain-containing protein</fullName>
    </submittedName>
</protein>
<keyword evidence="11" id="KW-1185">Reference proteome</keyword>
<gene>
    <name evidence="10" type="ORF">B0I35DRAFT_455053</name>
</gene>
<dbReference type="PANTHER" id="PTHR23502">
    <property type="entry name" value="MAJOR FACILITATOR SUPERFAMILY"/>
    <property type="match status" value="1"/>
</dbReference>
<feature type="transmembrane region" description="Helical" evidence="8">
    <location>
        <begin position="179"/>
        <end position="200"/>
    </location>
</feature>
<feature type="transmembrane region" description="Helical" evidence="8">
    <location>
        <begin position="88"/>
        <end position="108"/>
    </location>
</feature>
<evidence type="ECO:0000256" key="8">
    <source>
        <dbReference type="SAM" id="Phobius"/>
    </source>
</evidence>
<feature type="transmembrane region" description="Helical" evidence="8">
    <location>
        <begin position="280"/>
        <end position="305"/>
    </location>
</feature>
<dbReference type="Proteomes" id="UP000813444">
    <property type="component" value="Unassembled WGS sequence"/>
</dbReference>
<dbReference type="InterPro" id="IPR011701">
    <property type="entry name" value="MFS"/>
</dbReference>